<gene>
    <name evidence="3" type="ORF">CYMTET_36046</name>
</gene>
<dbReference type="Proteomes" id="UP001190700">
    <property type="component" value="Unassembled WGS sequence"/>
</dbReference>
<proteinExistence type="predicted"/>
<evidence type="ECO:0000259" key="2">
    <source>
        <dbReference type="PROSITE" id="PS51387"/>
    </source>
</evidence>
<dbReference type="Pfam" id="PF01565">
    <property type="entry name" value="FAD_binding_4"/>
    <property type="match status" value="1"/>
</dbReference>
<dbReference type="AlphaFoldDB" id="A0AAE0F808"/>
<organism evidence="3 4">
    <name type="scientific">Cymbomonas tetramitiformis</name>
    <dbReference type="NCBI Taxonomy" id="36881"/>
    <lineage>
        <taxon>Eukaryota</taxon>
        <taxon>Viridiplantae</taxon>
        <taxon>Chlorophyta</taxon>
        <taxon>Pyramimonadophyceae</taxon>
        <taxon>Pyramimonadales</taxon>
        <taxon>Pyramimonadaceae</taxon>
        <taxon>Cymbomonas</taxon>
    </lineage>
</organism>
<dbReference type="InterPro" id="IPR016167">
    <property type="entry name" value="FAD-bd_PCMH_sub1"/>
</dbReference>
<keyword evidence="4" id="KW-1185">Reference proteome</keyword>
<evidence type="ECO:0000256" key="1">
    <source>
        <dbReference type="ARBA" id="ARBA00001974"/>
    </source>
</evidence>
<dbReference type="InterPro" id="IPR016166">
    <property type="entry name" value="FAD-bd_PCMH"/>
</dbReference>
<dbReference type="PROSITE" id="PS51387">
    <property type="entry name" value="FAD_PCMH"/>
    <property type="match status" value="1"/>
</dbReference>
<accession>A0AAE0F808</accession>
<name>A0AAE0F808_9CHLO</name>
<dbReference type="PANTHER" id="PTHR43762:SF1">
    <property type="entry name" value="D-ARABINONO-1,4-LACTONE OXIDASE"/>
    <property type="match status" value="1"/>
</dbReference>
<reference evidence="3 4" key="1">
    <citation type="journal article" date="2015" name="Genome Biol. Evol.">
        <title>Comparative Genomics of a Bacterivorous Green Alga Reveals Evolutionary Causalities and Consequences of Phago-Mixotrophic Mode of Nutrition.</title>
        <authorList>
            <person name="Burns J.A."/>
            <person name="Paasch A."/>
            <person name="Narechania A."/>
            <person name="Kim E."/>
        </authorList>
    </citation>
    <scope>NUCLEOTIDE SEQUENCE [LARGE SCALE GENOMIC DNA]</scope>
    <source>
        <strain evidence="3 4">PLY_AMNH</strain>
    </source>
</reference>
<dbReference type="PANTHER" id="PTHR43762">
    <property type="entry name" value="L-GULONOLACTONE OXIDASE"/>
    <property type="match status" value="1"/>
</dbReference>
<dbReference type="EMBL" id="LGRX02023230">
    <property type="protein sequence ID" value="KAK3254751.1"/>
    <property type="molecule type" value="Genomic_DNA"/>
</dbReference>
<sequence length="246" mass="26434">MVSQHHVFNEVCQVTAKRALSTVSQRSQDHSPSFNPTLLVGSLLAASGLTATAEAEARDDSRPSAEDAQSDEVIVNWSNTHECRPKNFYQPESLQELEKIVATAHESGEKLRPIGSALSPNGLAFSNNSLVNLAFLDKVLAVDTEKRQVTVQAGARVSQVTEALRHHDVVLQNFASIAEQQIGGFTQVGAHGTGASIPPVDMQVVSLKLVTPFAGTITLSEDLNPHLFNLAKAGCSSIHYASQRSR</sequence>
<evidence type="ECO:0000313" key="4">
    <source>
        <dbReference type="Proteomes" id="UP001190700"/>
    </source>
</evidence>
<dbReference type="GO" id="GO:0071949">
    <property type="term" value="F:FAD binding"/>
    <property type="evidence" value="ECO:0007669"/>
    <property type="project" value="InterPro"/>
</dbReference>
<dbReference type="SUPFAM" id="SSF56176">
    <property type="entry name" value="FAD-binding/transporter-associated domain-like"/>
    <property type="match status" value="1"/>
</dbReference>
<dbReference type="Gene3D" id="3.30.43.10">
    <property type="entry name" value="Uridine Diphospho-n-acetylenolpyruvylglucosamine Reductase, domain 2"/>
    <property type="match status" value="1"/>
</dbReference>
<dbReference type="InterPro" id="IPR006094">
    <property type="entry name" value="Oxid_FAD_bind_N"/>
</dbReference>
<dbReference type="InterPro" id="IPR010031">
    <property type="entry name" value="FAD_lactone_oxidase-like"/>
</dbReference>
<dbReference type="GO" id="GO:0016899">
    <property type="term" value="F:oxidoreductase activity, acting on the CH-OH group of donors, oxygen as acceptor"/>
    <property type="evidence" value="ECO:0007669"/>
    <property type="project" value="InterPro"/>
</dbReference>
<dbReference type="InterPro" id="IPR036318">
    <property type="entry name" value="FAD-bd_PCMH-like_sf"/>
</dbReference>
<dbReference type="InterPro" id="IPR016169">
    <property type="entry name" value="FAD-bd_PCMH_sub2"/>
</dbReference>
<comment type="cofactor">
    <cofactor evidence="1">
        <name>FAD</name>
        <dbReference type="ChEBI" id="CHEBI:57692"/>
    </cofactor>
</comment>
<dbReference type="Gene3D" id="3.30.465.10">
    <property type="match status" value="1"/>
</dbReference>
<comment type="caution">
    <text evidence="3">The sequence shown here is derived from an EMBL/GenBank/DDBJ whole genome shotgun (WGS) entry which is preliminary data.</text>
</comment>
<evidence type="ECO:0000313" key="3">
    <source>
        <dbReference type="EMBL" id="KAK3254751.1"/>
    </source>
</evidence>
<protein>
    <recommendedName>
        <fullName evidence="2">FAD-binding PCMH-type domain-containing protein</fullName>
    </recommendedName>
</protein>
<feature type="domain" description="FAD-binding PCMH-type" evidence="2">
    <location>
        <begin position="81"/>
        <end position="246"/>
    </location>
</feature>